<protein>
    <submittedName>
        <fullName evidence="1">Uncharacterized protein</fullName>
    </submittedName>
</protein>
<accession>A0ABS6QJS2</accession>
<proteinExistence type="predicted"/>
<comment type="caution">
    <text evidence="1">The sequence shown here is derived from an EMBL/GenBank/DDBJ whole genome shotgun (WGS) entry which is preliminary data.</text>
</comment>
<dbReference type="Proteomes" id="UP001049200">
    <property type="component" value="Unassembled WGS sequence"/>
</dbReference>
<gene>
    <name evidence="1" type="ORF">KVG88_01590</name>
</gene>
<keyword evidence="2" id="KW-1185">Reference proteome</keyword>
<evidence type="ECO:0000313" key="1">
    <source>
        <dbReference type="EMBL" id="MBV4518736.1"/>
    </source>
</evidence>
<reference evidence="1" key="1">
    <citation type="submission" date="2021-06" db="EMBL/GenBank/DDBJ databases">
        <title>Updating the genus Pseudomonas: Description of 43 new species and partition of the Pseudomonas putida group.</title>
        <authorList>
            <person name="Girard L."/>
            <person name="Lood C."/>
            <person name="Vandamme P."/>
            <person name="Rokni-Zadeh H."/>
            <person name="Van Noort V."/>
            <person name="Hofte M."/>
            <person name="Lavigne R."/>
            <person name="De Mot R."/>
        </authorList>
    </citation>
    <scope>NUCLEOTIDE SEQUENCE</scope>
    <source>
        <strain evidence="1">SWRI74</strain>
    </source>
</reference>
<name>A0ABS6QJS2_9PSED</name>
<sequence length="765" mass="82767">MASNSLESLLAWMKDTSQMLGWDQIVALDGHKLNLGLQHDHIIRLSQGNDLGVITGSMDIPDTNITHYLSGFRLAAPMLSFQRASLQSAKTALSLAVVGGTQMMVETVQGHKEIHSLTALDPLDGSHVTLDIPLGTNAANVVLDLANSEDVLLTLFRTPTEQREAGKLFKEWFDRLADQKRLHALAALPDQGNPFMFTRSIDVRTQHRNAPAQIPDTVDESGAVILFARSVNGAAGSFPGDNSGFKYLIPDDDAQHSYSATELFSRALIHRAAFGHALLQMLDDADFEHIADEAGSLAKMVARRGGLQVAATDYETSEYRFESDPFSLPTVGGAMPLTIEFDQNQVVQRWQGKASLPFRYRPLGGTTWKSYTVEISTHLLHEFRLWAEESGASGMEGELSTPYTHTQEVTIESGLPSLPAGEVEQIKDFVTNAVKRALLEAFSSTLTTRASEDYLTDVDIVGGSTLQASHVTLPFDQALFGQIHASGASFEIVQQQPLVVAGKRLQLTTEPVRENLRWTLEPLSGGGGETGQINETTGEYRAPAAHAMGGSYLRVLAIATDTGTGERSVTLITVQANPITINPQIQLCYYGQQVELSAGQLDGMPLNWSIKNPVPGESGQLVASDQPGGRTYIAGSKVSNKTYVLDEIEVKDSQGIESASAYVLVLQIEPLITVKPVENPNLPEGQVQLQAYINGNAVNPVWSLPVDGPGSISQAGLYSEDIGTKERFVLINAVADTGEFGKFEGHLILPLPLVDFPTVISALTK</sequence>
<dbReference type="EMBL" id="JAHSTU010000001">
    <property type="protein sequence ID" value="MBV4518736.1"/>
    <property type="molecule type" value="Genomic_DNA"/>
</dbReference>
<evidence type="ECO:0000313" key="2">
    <source>
        <dbReference type="Proteomes" id="UP001049200"/>
    </source>
</evidence>
<dbReference type="RefSeq" id="WP_217870076.1">
    <property type="nucleotide sequence ID" value="NZ_JAHSTU010000001.1"/>
</dbReference>
<organism evidence="1 2">
    <name type="scientific">Pseudomonas azerbaijanoccidentalis</name>
    <dbReference type="NCBI Taxonomy" id="2842347"/>
    <lineage>
        <taxon>Bacteria</taxon>
        <taxon>Pseudomonadati</taxon>
        <taxon>Pseudomonadota</taxon>
        <taxon>Gammaproteobacteria</taxon>
        <taxon>Pseudomonadales</taxon>
        <taxon>Pseudomonadaceae</taxon>
        <taxon>Pseudomonas</taxon>
    </lineage>
</organism>